<sequence>MNIAGSPPRATVIWQVADILARKLKKKKKLLSEEAPLLEEGEKGRHRERRRRWDEKEEAKAVVPRGCVAVYVGEEKKRFVIPAEYLSTPDFGVLMEVVAEKFGFEQVGGLRIPFDEEAFVEFLGFLEEKMKKKENRKNRGERDVGHCKI</sequence>
<comment type="similarity">
    <text evidence="1">Belongs to the ARG7 family.</text>
</comment>
<gene>
    <name evidence="2" type="primary">ARG7</name>
    <name evidence="2" type="ORF">QJS10_CPB18g00052</name>
</gene>
<dbReference type="PANTHER" id="PTHR31374:SF139">
    <property type="entry name" value="OS02G0143300 PROTEIN"/>
    <property type="match status" value="1"/>
</dbReference>
<dbReference type="Proteomes" id="UP001180020">
    <property type="component" value="Unassembled WGS sequence"/>
</dbReference>
<dbReference type="PANTHER" id="PTHR31374">
    <property type="entry name" value="AUXIN-INDUCED PROTEIN-LIKE-RELATED"/>
    <property type="match status" value="1"/>
</dbReference>
<comment type="caution">
    <text evidence="2">The sequence shown here is derived from an EMBL/GenBank/DDBJ whole genome shotgun (WGS) entry which is preliminary data.</text>
</comment>
<protein>
    <submittedName>
        <fullName evidence="2">Indole-3-acetic acid-induced protein ARG7</fullName>
    </submittedName>
</protein>
<dbReference type="Pfam" id="PF02519">
    <property type="entry name" value="Auxin_inducible"/>
    <property type="match status" value="1"/>
</dbReference>
<keyword evidence="3" id="KW-1185">Reference proteome</keyword>
<organism evidence="2 3">
    <name type="scientific">Acorus calamus</name>
    <name type="common">Sweet flag</name>
    <dbReference type="NCBI Taxonomy" id="4465"/>
    <lineage>
        <taxon>Eukaryota</taxon>
        <taxon>Viridiplantae</taxon>
        <taxon>Streptophyta</taxon>
        <taxon>Embryophyta</taxon>
        <taxon>Tracheophyta</taxon>
        <taxon>Spermatophyta</taxon>
        <taxon>Magnoliopsida</taxon>
        <taxon>Liliopsida</taxon>
        <taxon>Acoraceae</taxon>
        <taxon>Acorus</taxon>
    </lineage>
</organism>
<name>A0AAV9CPP9_ACOCL</name>
<proteinExistence type="inferred from homology"/>
<dbReference type="InterPro" id="IPR003676">
    <property type="entry name" value="SAUR_fam"/>
</dbReference>
<reference evidence="2" key="1">
    <citation type="journal article" date="2023" name="Nat. Commun.">
        <title>Diploid and tetraploid genomes of Acorus and the evolution of monocots.</title>
        <authorList>
            <person name="Ma L."/>
            <person name="Liu K.W."/>
            <person name="Li Z."/>
            <person name="Hsiao Y.Y."/>
            <person name="Qi Y."/>
            <person name="Fu T."/>
            <person name="Tang G.D."/>
            <person name="Zhang D."/>
            <person name="Sun W.H."/>
            <person name="Liu D.K."/>
            <person name="Li Y."/>
            <person name="Chen G.Z."/>
            <person name="Liu X.D."/>
            <person name="Liao X.Y."/>
            <person name="Jiang Y.T."/>
            <person name="Yu X."/>
            <person name="Hao Y."/>
            <person name="Huang J."/>
            <person name="Zhao X.W."/>
            <person name="Ke S."/>
            <person name="Chen Y.Y."/>
            <person name="Wu W.L."/>
            <person name="Hsu J.L."/>
            <person name="Lin Y.F."/>
            <person name="Huang M.D."/>
            <person name="Li C.Y."/>
            <person name="Huang L."/>
            <person name="Wang Z.W."/>
            <person name="Zhao X."/>
            <person name="Zhong W.Y."/>
            <person name="Peng D.H."/>
            <person name="Ahmad S."/>
            <person name="Lan S."/>
            <person name="Zhang J.S."/>
            <person name="Tsai W.C."/>
            <person name="Van de Peer Y."/>
            <person name="Liu Z.J."/>
        </authorList>
    </citation>
    <scope>NUCLEOTIDE SEQUENCE</scope>
    <source>
        <strain evidence="2">CP</strain>
    </source>
</reference>
<dbReference type="AlphaFoldDB" id="A0AAV9CPP9"/>
<accession>A0AAV9CPP9</accession>
<evidence type="ECO:0000313" key="2">
    <source>
        <dbReference type="EMBL" id="KAK1290123.1"/>
    </source>
</evidence>
<reference evidence="2" key="2">
    <citation type="submission" date="2023-06" db="EMBL/GenBank/DDBJ databases">
        <authorList>
            <person name="Ma L."/>
            <person name="Liu K.-W."/>
            <person name="Li Z."/>
            <person name="Hsiao Y.-Y."/>
            <person name="Qi Y."/>
            <person name="Fu T."/>
            <person name="Tang G."/>
            <person name="Zhang D."/>
            <person name="Sun W.-H."/>
            <person name="Liu D.-K."/>
            <person name="Li Y."/>
            <person name="Chen G.-Z."/>
            <person name="Liu X.-D."/>
            <person name="Liao X.-Y."/>
            <person name="Jiang Y.-T."/>
            <person name="Yu X."/>
            <person name="Hao Y."/>
            <person name="Huang J."/>
            <person name="Zhao X.-W."/>
            <person name="Ke S."/>
            <person name="Chen Y.-Y."/>
            <person name="Wu W.-L."/>
            <person name="Hsu J.-L."/>
            <person name="Lin Y.-F."/>
            <person name="Huang M.-D."/>
            <person name="Li C.-Y."/>
            <person name="Huang L."/>
            <person name="Wang Z.-W."/>
            <person name="Zhao X."/>
            <person name="Zhong W.-Y."/>
            <person name="Peng D.-H."/>
            <person name="Ahmad S."/>
            <person name="Lan S."/>
            <person name="Zhang J.-S."/>
            <person name="Tsai W.-C."/>
            <person name="Van De Peer Y."/>
            <person name="Liu Z.-J."/>
        </authorList>
    </citation>
    <scope>NUCLEOTIDE SEQUENCE</scope>
    <source>
        <strain evidence="2">CP</strain>
        <tissue evidence="2">Leaves</tissue>
    </source>
</reference>
<dbReference type="GO" id="GO:0009733">
    <property type="term" value="P:response to auxin"/>
    <property type="evidence" value="ECO:0007669"/>
    <property type="project" value="InterPro"/>
</dbReference>
<evidence type="ECO:0000256" key="1">
    <source>
        <dbReference type="ARBA" id="ARBA00006974"/>
    </source>
</evidence>
<dbReference type="EMBL" id="JAUJYO010000018">
    <property type="protein sequence ID" value="KAK1290123.1"/>
    <property type="molecule type" value="Genomic_DNA"/>
</dbReference>
<evidence type="ECO:0000313" key="3">
    <source>
        <dbReference type="Proteomes" id="UP001180020"/>
    </source>
</evidence>